<organism evidence="4 5">
    <name type="scientific">Mycobacteroides immunogenum</name>
    <dbReference type="NCBI Taxonomy" id="83262"/>
    <lineage>
        <taxon>Bacteria</taxon>
        <taxon>Bacillati</taxon>
        <taxon>Actinomycetota</taxon>
        <taxon>Actinomycetes</taxon>
        <taxon>Mycobacteriales</taxon>
        <taxon>Mycobacteriaceae</taxon>
        <taxon>Mycobacteroides</taxon>
    </lineage>
</organism>
<dbReference type="EMBL" id="LQYE01000002">
    <property type="protein sequence ID" value="OAT69763.1"/>
    <property type="molecule type" value="Genomic_DNA"/>
</dbReference>
<evidence type="ECO:0000256" key="2">
    <source>
        <dbReference type="ARBA" id="ARBA00023002"/>
    </source>
</evidence>
<dbReference type="AlphaFoldDB" id="A0A179VFG7"/>
<dbReference type="SMART" id="SM00822">
    <property type="entry name" value="PKS_KR"/>
    <property type="match status" value="1"/>
</dbReference>
<accession>A0A179VFG7</accession>
<dbReference type="Gene3D" id="3.40.50.720">
    <property type="entry name" value="NAD(P)-binding Rossmann-like Domain"/>
    <property type="match status" value="1"/>
</dbReference>
<evidence type="ECO:0000259" key="3">
    <source>
        <dbReference type="SMART" id="SM00822"/>
    </source>
</evidence>
<dbReference type="InterPro" id="IPR002347">
    <property type="entry name" value="SDR_fam"/>
</dbReference>
<name>A0A179VFG7_9MYCO</name>
<gene>
    <name evidence="4" type="ORF">AWB85_19070</name>
</gene>
<dbReference type="PANTHER" id="PTHR44196">
    <property type="entry name" value="DEHYDROGENASE/REDUCTASE SDR FAMILY MEMBER 7B"/>
    <property type="match status" value="1"/>
</dbReference>
<evidence type="ECO:0000313" key="5">
    <source>
        <dbReference type="Proteomes" id="UP000186919"/>
    </source>
</evidence>
<keyword evidence="2" id="KW-0560">Oxidoreductase</keyword>
<dbReference type="Pfam" id="PF00106">
    <property type="entry name" value="adh_short"/>
    <property type="match status" value="1"/>
</dbReference>
<evidence type="ECO:0000256" key="1">
    <source>
        <dbReference type="ARBA" id="ARBA00006484"/>
    </source>
</evidence>
<dbReference type="GO" id="GO:0016491">
    <property type="term" value="F:oxidoreductase activity"/>
    <property type="evidence" value="ECO:0007669"/>
    <property type="project" value="UniProtKB-KW"/>
</dbReference>
<dbReference type="PROSITE" id="PS00061">
    <property type="entry name" value="ADH_SHORT"/>
    <property type="match status" value="1"/>
</dbReference>
<comment type="caution">
    <text evidence="4">The sequence shown here is derived from an EMBL/GenBank/DDBJ whole genome shotgun (WGS) entry which is preliminary data.</text>
</comment>
<dbReference type="PRINTS" id="PR00081">
    <property type="entry name" value="GDHRDH"/>
</dbReference>
<dbReference type="SUPFAM" id="SSF51735">
    <property type="entry name" value="NAD(P)-binding Rossmann-fold domains"/>
    <property type="match status" value="1"/>
</dbReference>
<dbReference type="InterPro" id="IPR057326">
    <property type="entry name" value="KR_dom"/>
</dbReference>
<dbReference type="Proteomes" id="UP000186919">
    <property type="component" value="Unassembled WGS sequence"/>
</dbReference>
<dbReference type="InterPro" id="IPR020904">
    <property type="entry name" value="Sc_DH/Rdtase_CS"/>
</dbReference>
<protein>
    <submittedName>
        <fullName evidence="4">Ketoacyl reductase</fullName>
    </submittedName>
</protein>
<feature type="domain" description="Ketoreductase" evidence="3">
    <location>
        <begin position="10"/>
        <end position="192"/>
    </location>
</feature>
<dbReference type="PIRSF" id="PIRSF000126">
    <property type="entry name" value="11-beta-HSD1"/>
    <property type="match status" value="1"/>
</dbReference>
<dbReference type="CDD" id="cd05233">
    <property type="entry name" value="SDR_c"/>
    <property type="match status" value="1"/>
</dbReference>
<dbReference type="InterPro" id="IPR036291">
    <property type="entry name" value="NAD(P)-bd_dom_sf"/>
</dbReference>
<dbReference type="PANTHER" id="PTHR44196:SF2">
    <property type="entry name" value="SHORT-CHAIN DEHYDROGENASE-RELATED"/>
    <property type="match status" value="1"/>
</dbReference>
<proteinExistence type="inferred from homology"/>
<comment type="similarity">
    <text evidence="1">Belongs to the short-chain dehydrogenases/reductases (SDR) family.</text>
</comment>
<reference evidence="4 5" key="1">
    <citation type="submission" date="2016-01" db="EMBL/GenBank/DDBJ databases">
        <title>Mycobacterium immunogenum strain CD11_6 genome sequencing and assembly.</title>
        <authorList>
            <person name="Kaur G."/>
            <person name="Nair G.R."/>
            <person name="Mayilraj S."/>
        </authorList>
    </citation>
    <scope>NUCLEOTIDE SEQUENCE [LARGE SCALE GENOMIC DNA]</scope>
    <source>
        <strain evidence="4 5">CD11-6</strain>
    </source>
</reference>
<sequence>MTFPPPSVRGRVVVTGASSGIGREIARALAQRGHSLILVARRGDRLAQLAAELSGPTVEIEARACDLTDHSQRATLCKELGERDIAALVNNAGVATYGPLSKADPGEERAEVELDVNAVHDLVLAVLPGMLERRTGALLLTGSTAGNQIGPNNATYSAAKAFVNSFAESLHYELKGTGVSCTLLAPGPVATEFAEVAALNSTVTEQDWIWTNPTAVARSTLRAMDRGQRRVVPGLIAKVQTLGAGLTPTIVVGPIIRTVYGRLSV</sequence>
<dbReference type="GO" id="GO:0016020">
    <property type="term" value="C:membrane"/>
    <property type="evidence" value="ECO:0007669"/>
    <property type="project" value="TreeGrafter"/>
</dbReference>
<dbReference type="RefSeq" id="WP_064628322.1">
    <property type="nucleotide sequence ID" value="NZ_LQYE01000002.1"/>
</dbReference>
<evidence type="ECO:0000313" key="4">
    <source>
        <dbReference type="EMBL" id="OAT69763.1"/>
    </source>
</evidence>